<evidence type="ECO:0000313" key="2">
    <source>
        <dbReference type="Proteomes" id="UP001153148"/>
    </source>
</evidence>
<accession>A0ABN7NER3</accession>
<gene>
    <name evidence="1" type="ORF">TPAB3V08_LOCUS1385</name>
</gene>
<keyword evidence="2" id="KW-1185">Reference proteome</keyword>
<name>A0ABN7NER3_TIMPD</name>
<organism evidence="1 2">
    <name type="scientific">Timema podura</name>
    <name type="common">Walking stick</name>
    <dbReference type="NCBI Taxonomy" id="61482"/>
    <lineage>
        <taxon>Eukaryota</taxon>
        <taxon>Metazoa</taxon>
        <taxon>Ecdysozoa</taxon>
        <taxon>Arthropoda</taxon>
        <taxon>Hexapoda</taxon>
        <taxon>Insecta</taxon>
        <taxon>Pterygota</taxon>
        <taxon>Neoptera</taxon>
        <taxon>Polyneoptera</taxon>
        <taxon>Phasmatodea</taxon>
        <taxon>Timematodea</taxon>
        <taxon>Timematoidea</taxon>
        <taxon>Timematidae</taxon>
        <taxon>Timema</taxon>
    </lineage>
</organism>
<sequence>MTTAINSPTATSNTKVTVASHVQRKTRTELNCFHVTRGVVFKQYRGESITPTHGVVFKQYRGMRKRTVISLSGQDPRPRQSFEQKCRIPYLSAPVSDVQREATLPTGGSTTRFTIHAQLFKNHLNDLM</sequence>
<proteinExistence type="predicted"/>
<dbReference type="Proteomes" id="UP001153148">
    <property type="component" value="Unassembled WGS sequence"/>
</dbReference>
<dbReference type="EMBL" id="CAJPIN010001240">
    <property type="protein sequence ID" value="CAG2054356.1"/>
    <property type="molecule type" value="Genomic_DNA"/>
</dbReference>
<comment type="caution">
    <text evidence="1">The sequence shown here is derived from an EMBL/GenBank/DDBJ whole genome shotgun (WGS) entry which is preliminary data.</text>
</comment>
<protein>
    <submittedName>
        <fullName evidence="1">Uncharacterized protein</fullName>
    </submittedName>
</protein>
<evidence type="ECO:0000313" key="1">
    <source>
        <dbReference type="EMBL" id="CAG2054356.1"/>
    </source>
</evidence>
<reference evidence="1" key="1">
    <citation type="submission" date="2021-03" db="EMBL/GenBank/DDBJ databases">
        <authorList>
            <person name="Tran Van P."/>
        </authorList>
    </citation>
    <scope>NUCLEOTIDE SEQUENCE</scope>
</reference>